<keyword evidence="5 16" id="KW-0808">Transferase</keyword>
<evidence type="ECO:0000256" key="3">
    <source>
        <dbReference type="ARBA" id="ARBA00012417"/>
    </source>
</evidence>
<keyword evidence="9 16" id="KW-0479">Metal-binding</keyword>
<evidence type="ECO:0000256" key="8">
    <source>
        <dbReference type="ARBA" id="ARBA00022722"/>
    </source>
</evidence>
<comment type="function">
    <text evidence="16">DNA polymerase III is a complex, multichain enzyme responsible for most of the replicative synthesis in bacteria. The epsilon subunit contain the editing function and is a proofreading 3'-5' exonuclease.</text>
</comment>
<dbReference type="EMBL" id="ARXX01000008">
    <property type="protein sequence ID" value="MBF5055516.1"/>
    <property type="molecule type" value="Genomic_DNA"/>
</dbReference>
<dbReference type="InterPro" id="IPR006054">
    <property type="entry name" value="DnaQ"/>
</dbReference>
<dbReference type="SUPFAM" id="SSF53098">
    <property type="entry name" value="Ribonuclease H-like"/>
    <property type="match status" value="1"/>
</dbReference>
<evidence type="ECO:0000313" key="18">
    <source>
        <dbReference type="EMBL" id="MBF5055516.1"/>
    </source>
</evidence>
<keyword evidence="14 16" id="KW-0464">Manganese</keyword>
<organism evidence="18 19">
    <name type="scientific">Alloalcanivorax profundimaris</name>
    <dbReference type="NCBI Taxonomy" id="2735259"/>
    <lineage>
        <taxon>Bacteria</taxon>
        <taxon>Pseudomonadati</taxon>
        <taxon>Pseudomonadota</taxon>
        <taxon>Gammaproteobacteria</taxon>
        <taxon>Oceanospirillales</taxon>
        <taxon>Alcanivoracaceae</taxon>
        <taxon>Alloalcanivorax</taxon>
    </lineage>
</organism>
<proteinExistence type="predicted"/>
<keyword evidence="12 16" id="KW-0460">Magnesium</keyword>
<evidence type="ECO:0000256" key="9">
    <source>
        <dbReference type="ARBA" id="ARBA00022723"/>
    </source>
</evidence>
<dbReference type="NCBIfam" id="TIGR01406">
    <property type="entry name" value="dnaQ_proteo"/>
    <property type="match status" value="1"/>
</dbReference>
<dbReference type="CDD" id="cd06131">
    <property type="entry name" value="DNA_pol_III_epsilon_Ecoli_like"/>
    <property type="match status" value="1"/>
</dbReference>
<dbReference type="PANTHER" id="PTHR30231">
    <property type="entry name" value="DNA POLYMERASE III SUBUNIT EPSILON"/>
    <property type="match status" value="1"/>
</dbReference>
<keyword evidence="7 16" id="KW-0235">DNA replication</keyword>
<name>A0ABS0AN17_9GAMM</name>
<dbReference type="SMART" id="SM00479">
    <property type="entry name" value="EXOIII"/>
    <property type="match status" value="1"/>
</dbReference>
<reference evidence="18 19" key="1">
    <citation type="submission" date="2012-09" db="EMBL/GenBank/DDBJ databases">
        <title>Genome Sequence of alkane-degrading Bacterium Alcanivorax sp. 521-1.</title>
        <authorList>
            <person name="Lai Q."/>
            <person name="Shao Z."/>
        </authorList>
    </citation>
    <scope>NUCLEOTIDE SEQUENCE [LARGE SCALE GENOMIC DNA]</scope>
    <source>
        <strain evidence="18 19">521-1</strain>
    </source>
</reference>
<protein>
    <recommendedName>
        <fullName evidence="4 16">DNA polymerase III subunit epsilon</fullName>
        <ecNumber evidence="3 16">2.7.7.7</ecNumber>
    </recommendedName>
</protein>
<dbReference type="InterPro" id="IPR013520">
    <property type="entry name" value="Ribonucl_H"/>
</dbReference>
<sequence length="238" mass="26216">MRQIVLDTETTGLDPQSGHRVIEIGCVEVENRRLTGNNLHLYINPQRDIDEGALEVHGITTEFLADKPTFDQIAKEFMDFVRGAELVIHNAPFDVGFLDHELKRLGRQWGTVADACGVLDTLKLARDLHPGQKNSLDALCRRYDVDNGHRELHGALLDAEILADVYLAMTGGQTRLSLGAEGADDGAGVAEAIRRLAADRPRLAVVRADQGDAERHRAKLAAIADKNGQRTLWEELEG</sequence>
<dbReference type="Pfam" id="PF00929">
    <property type="entry name" value="RNase_T"/>
    <property type="match status" value="1"/>
</dbReference>
<evidence type="ECO:0000256" key="12">
    <source>
        <dbReference type="ARBA" id="ARBA00022842"/>
    </source>
</evidence>
<evidence type="ECO:0000256" key="1">
    <source>
        <dbReference type="ARBA" id="ARBA00001936"/>
    </source>
</evidence>
<dbReference type="InterPro" id="IPR036397">
    <property type="entry name" value="RNaseH_sf"/>
</dbReference>
<dbReference type="InterPro" id="IPR012337">
    <property type="entry name" value="RNaseH-like_sf"/>
</dbReference>
<dbReference type="EC" id="2.7.7.7" evidence="3 16"/>
<evidence type="ECO:0000256" key="7">
    <source>
        <dbReference type="ARBA" id="ARBA00022705"/>
    </source>
</evidence>
<evidence type="ECO:0000256" key="10">
    <source>
        <dbReference type="ARBA" id="ARBA00022801"/>
    </source>
</evidence>
<accession>A0ABS0AN17</accession>
<gene>
    <name evidence="16" type="primary">dnaQ</name>
    <name evidence="18" type="ORF">Y5W_00810</name>
</gene>
<keyword evidence="6 16" id="KW-0548">Nucleotidyltransferase</keyword>
<evidence type="ECO:0000256" key="2">
    <source>
        <dbReference type="ARBA" id="ARBA00001946"/>
    </source>
</evidence>
<dbReference type="Proteomes" id="UP000662703">
    <property type="component" value="Unassembled WGS sequence"/>
</dbReference>
<evidence type="ECO:0000259" key="17">
    <source>
        <dbReference type="SMART" id="SM00479"/>
    </source>
</evidence>
<keyword evidence="10 16" id="KW-0378">Hydrolase</keyword>
<evidence type="ECO:0000256" key="11">
    <source>
        <dbReference type="ARBA" id="ARBA00022839"/>
    </source>
</evidence>
<comment type="subunit">
    <text evidence="16">DNA polymerase III contains a core (composed of alpha, epsilon and theta chains) that associates with a tau subunit. This core dimerizes to form the POLIII' complex. PolIII' associates with the gamma complex (composed of gamma, delta, delta', psi and chi chains) and with the beta chain to form the complete DNA polymerase III complex.</text>
</comment>
<dbReference type="PANTHER" id="PTHR30231:SF41">
    <property type="entry name" value="DNA POLYMERASE III SUBUNIT EPSILON"/>
    <property type="match status" value="1"/>
</dbReference>
<evidence type="ECO:0000313" key="19">
    <source>
        <dbReference type="Proteomes" id="UP000662703"/>
    </source>
</evidence>
<evidence type="ECO:0000256" key="5">
    <source>
        <dbReference type="ARBA" id="ARBA00022679"/>
    </source>
</evidence>
<keyword evidence="8 16" id="KW-0540">Nuclease</keyword>
<dbReference type="InterPro" id="IPR006309">
    <property type="entry name" value="DnaQ_proteo"/>
</dbReference>
<comment type="cofactor">
    <cofactor evidence="2 16">
        <name>Mg(2+)</name>
        <dbReference type="ChEBI" id="CHEBI:18420"/>
    </cofactor>
</comment>
<dbReference type="RefSeq" id="WP_194864267.1">
    <property type="nucleotide sequence ID" value="NZ_ARXX01000008.1"/>
</dbReference>
<evidence type="ECO:0000256" key="4">
    <source>
        <dbReference type="ARBA" id="ARBA00020352"/>
    </source>
</evidence>
<comment type="caution">
    <text evidence="18">The sequence shown here is derived from an EMBL/GenBank/DDBJ whole genome shotgun (WGS) entry which is preliminary data.</text>
</comment>
<feature type="domain" description="Exonuclease" evidence="17">
    <location>
        <begin position="2"/>
        <end position="175"/>
    </location>
</feature>
<evidence type="ECO:0000256" key="13">
    <source>
        <dbReference type="ARBA" id="ARBA00022932"/>
    </source>
</evidence>
<dbReference type="NCBIfam" id="NF004316">
    <property type="entry name" value="PRK05711.1"/>
    <property type="match status" value="1"/>
</dbReference>
<comment type="cofactor">
    <cofactor evidence="1 16">
        <name>Mn(2+)</name>
        <dbReference type="ChEBI" id="CHEBI:29035"/>
    </cofactor>
</comment>
<evidence type="ECO:0000256" key="14">
    <source>
        <dbReference type="ARBA" id="ARBA00023211"/>
    </source>
</evidence>
<evidence type="ECO:0000256" key="6">
    <source>
        <dbReference type="ARBA" id="ARBA00022695"/>
    </source>
</evidence>
<keyword evidence="13 16" id="KW-0239">DNA-directed DNA polymerase</keyword>
<dbReference type="NCBIfam" id="TIGR00573">
    <property type="entry name" value="dnaq"/>
    <property type="match status" value="1"/>
</dbReference>
<evidence type="ECO:0000256" key="15">
    <source>
        <dbReference type="ARBA" id="ARBA00049244"/>
    </source>
</evidence>
<comment type="catalytic activity">
    <reaction evidence="15 16">
        <text>DNA(n) + a 2'-deoxyribonucleoside 5'-triphosphate = DNA(n+1) + diphosphate</text>
        <dbReference type="Rhea" id="RHEA:22508"/>
        <dbReference type="Rhea" id="RHEA-COMP:17339"/>
        <dbReference type="Rhea" id="RHEA-COMP:17340"/>
        <dbReference type="ChEBI" id="CHEBI:33019"/>
        <dbReference type="ChEBI" id="CHEBI:61560"/>
        <dbReference type="ChEBI" id="CHEBI:173112"/>
        <dbReference type="EC" id="2.7.7.7"/>
    </reaction>
</comment>
<evidence type="ECO:0000256" key="16">
    <source>
        <dbReference type="RuleBase" id="RU364087"/>
    </source>
</evidence>
<dbReference type="Gene3D" id="3.30.420.10">
    <property type="entry name" value="Ribonuclease H-like superfamily/Ribonuclease H"/>
    <property type="match status" value="1"/>
</dbReference>
<keyword evidence="11 16" id="KW-0269">Exonuclease</keyword>
<keyword evidence="19" id="KW-1185">Reference proteome</keyword>